<keyword evidence="2" id="KW-1185">Reference proteome</keyword>
<evidence type="ECO:0000313" key="2">
    <source>
        <dbReference type="Proteomes" id="UP000004995"/>
    </source>
</evidence>
<organism evidence="1 2">
    <name type="scientific">Setaria italica</name>
    <name type="common">Foxtail millet</name>
    <name type="synonym">Panicum italicum</name>
    <dbReference type="NCBI Taxonomy" id="4555"/>
    <lineage>
        <taxon>Eukaryota</taxon>
        <taxon>Viridiplantae</taxon>
        <taxon>Streptophyta</taxon>
        <taxon>Embryophyta</taxon>
        <taxon>Tracheophyta</taxon>
        <taxon>Spermatophyta</taxon>
        <taxon>Magnoliopsida</taxon>
        <taxon>Liliopsida</taxon>
        <taxon>Poales</taxon>
        <taxon>Poaceae</taxon>
        <taxon>PACMAD clade</taxon>
        <taxon>Panicoideae</taxon>
        <taxon>Panicodae</taxon>
        <taxon>Paniceae</taxon>
        <taxon>Cenchrinae</taxon>
        <taxon>Setaria</taxon>
    </lineage>
</organism>
<dbReference type="InParanoid" id="K3Y0V3"/>
<accession>K3Y0V3</accession>
<dbReference type="EnsemblPlants" id="KQL09808">
    <property type="protein sequence ID" value="KQL09808"/>
    <property type="gene ID" value="SETIT_007814mg"/>
</dbReference>
<dbReference type="EMBL" id="AGNK02002272">
    <property type="status" value="NOT_ANNOTATED_CDS"/>
    <property type="molecule type" value="Genomic_DNA"/>
</dbReference>
<proteinExistence type="predicted"/>
<evidence type="ECO:0000313" key="1">
    <source>
        <dbReference type="EnsemblPlants" id="KQL09808"/>
    </source>
</evidence>
<reference evidence="2" key="1">
    <citation type="journal article" date="2012" name="Nat. Biotechnol.">
        <title>Reference genome sequence of the model plant Setaria.</title>
        <authorList>
            <person name="Bennetzen J.L."/>
            <person name="Schmutz J."/>
            <person name="Wang H."/>
            <person name="Percifield R."/>
            <person name="Hawkins J."/>
            <person name="Pontaroli A.C."/>
            <person name="Estep M."/>
            <person name="Feng L."/>
            <person name="Vaughn J.N."/>
            <person name="Grimwood J."/>
            <person name="Jenkins J."/>
            <person name="Barry K."/>
            <person name="Lindquist E."/>
            <person name="Hellsten U."/>
            <person name="Deshpande S."/>
            <person name="Wang X."/>
            <person name="Wu X."/>
            <person name="Mitros T."/>
            <person name="Triplett J."/>
            <person name="Yang X."/>
            <person name="Ye C.Y."/>
            <person name="Mauro-Herrera M."/>
            <person name="Wang L."/>
            <person name="Li P."/>
            <person name="Sharma M."/>
            <person name="Sharma R."/>
            <person name="Ronald P.C."/>
            <person name="Panaud O."/>
            <person name="Kellogg E.A."/>
            <person name="Brutnell T.P."/>
            <person name="Doust A.N."/>
            <person name="Tuskan G.A."/>
            <person name="Rokhsar D."/>
            <person name="Devos K.M."/>
        </authorList>
    </citation>
    <scope>NUCLEOTIDE SEQUENCE [LARGE SCALE GENOMIC DNA]</scope>
    <source>
        <strain evidence="2">cv. Yugu1</strain>
    </source>
</reference>
<dbReference type="AlphaFoldDB" id="K3Y0V3"/>
<dbReference type="HOGENOM" id="CLU_3320940_0_0_1"/>
<dbReference type="Proteomes" id="UP000004995">
    <property type="component" value="Unassembled WGS sequence"/>
</dbReference>
<dbReference type="Gramene" id="KQL09808">
    <property type="protein sequence ID" value="KQL09808"/>
    <property type="gene ID" value="SETIT_007814mg"/>
</dbReference>
<sequence length="39" mass="4448">MGCTSNKKTRLPINYKQNFLISPSAMFRFGTLNIFSALH</sequence>
<reference evidence="1" key="2">
    <citation type="submission" date="2018-08" db="UniProtKB">
        <authorList>
            <consortium name="EnsemblPlants"/>
        </authorList>
    </citation>
    <scope>IDENTIFICATION</scope>
    <source>
        <strain evidence="1">Yugu1</strain>
    </source>
</reference>
<name>K3Y0V3_SETIT</name>
<protein>
    <submittedName>
        <fullName evidence="1">Uncharacterized protein</fullName>
    </submittedName>
</protein>